<evidence type="ECO:0000313" key="4">
    <source>
        <dbReference type="EMBL" id="AUX22095.1"/>
    </source>
</evidence>
<dbReference type="PANTHER" id="PTHR47515:SF2">
    <property type="entry name" value="INTEGRASE CORE DOMAIN PROTEIN"/>
    <property type="match status" value="1"/>
</dbReference>
<dbReference type="InterPro" id="IPR036397">
    <property type="entry name" value="RNaseH_sf"/>
</dbReference>
<dbReference type="EMBL" id="CP012670">
    <property type="protein sequence ID" value="AUX22144.1"/>
    <property type="molecule type" value="Genomic_DNA"/>
</dbReference>
<evidence type="ECO:0000313" key="7">
    <source>
        <dbReference type="EMBL" id="AUX23317.1"/>
    </source>
</evidence>
<dbReference type="GO" id="GO:0015074">
    <property type="term" value="P:DNA integration"/>
    <property type="evidence" value="ECO:0007669"/>
    <property type="project" value="InterPro"/>
</dbReference>
<dbReference type="PANTHER" id="PTHR47515">
    <property type="entry name" value="LOW CALCIUM RESPONSE LOCUS PROTEIN T"/>
    <property type="match status" value="1"/>
</dbReference>
<dbReference type="Pfam" id="PF13683">
    <property type="entry name" value="rve_3"/>
    <property type="match status" value="1"/>
</dbReference>
<feature type="compositionally biased region" description="Polar residues" evidence="1">
    <location>
        <begin position="298"/>
        <end position="315"/>
    </location>
</feature>
<evidence type="ECO:0000256" key="1">
    <source>
        <dbReference type="SAM" id="MobiDB-lite"/>
    </source>
</evidence>
<dbReference type="EMBL" id="CP012670">
    <property type="protein sequence ID" value="AUX20970.1"/>
    <property type="molecule type" value="Genomic_DNA"/>
</dbReference>
<dbReference type="EMBL" id="CP012670">
    <property type="protein sequence ID" value="AUX22833.1"/>
    <property type="molecule type" value="Genomic_DNA"/>
</dbReference>
<evidence type="ECO:0000313" key="11">
    <source>
        <dbReference type="Proteomes" id="UP000295781"/>
    </source>
</evidence>
<protein>
    <submittedName>
        <fullName evidence="4">Transposase</fullName>
    </submittedName>
</protein>
<dbReference type="SUPFAM" id="SSF53098">
    <property type="entry name" value="Ribonuclease H-like"/>
    <property type="match status" value="1"/>
</dbReference>
<name>A0A4P2PYV9_SORCE</name>
<dbReference type="InterPro" id="IPR009057">
    <property type="entry name" value="Homeodomain-like_sf"/>
</dbReference>
<dbReference type="EMBL" id="CP012670">
    <property type="protein sequence ID" value="AUX22095.1"/>
    <property type="molecule type" value="Genomic_DNA"/>
</dbReference>
<proteinExistence type="predicted"/>
<dbReference type="OrthoDB" id="5392217at2"/>
<feature type="region of interest" description="Disordered" evidence="1">
    <location>
        <begin position="242"/>
        <end position="268"/>
    </location>
</feature>
<dbReference type="NCBIfam" id="NF033577">
    <property type="entry name" value="transpos_IS481"/>
    <property type="match status" value="1"/>
</dbReference>
<dbReference type="SUPFAM" id="SSF46689">
    <property type="entry name" value="Homeodomain-like"/>
    <property type="match status" value="1"/>
</dbReference>
<dbReference type="Gene3D" id="1.10.10.10">
    <property type="entry name" value="Winged helix-like DNA-binding domain superfamily/Winged helix DNA-binding domain"/>
    <property type="match status" value="1"/>
</dbReference>
<dbReference type="Pfam" id="PF13565">
    <property type="entry name" value="HTH_32"/>
    <property type="match status" value="1"/>
</dbReference>
<feature type="domain" description="Integrase catalytic" evidence="2">
    <location>
        <begin position="140"/>
        <end position="307"/>
    </location>
</feature>
<dbReference type="Gene3D" id="3.30.420.10">
    <property type="entry name" value="Ribonuclease H-like superfamily/Ribonuclease H"/>
    <property type="match status" value="1"/>
</dbReference>
<evidence type="ECO:0000313" key="3">
    <source>
        <dbReference type="EMBL" id="AUX20970.1"/>
    </source>
</evidence>
<feature type="region of interest" description="Disordered" evidence="1">
    <location>
        <begin position="287"/>
        <end position="321"/>
    </location>
</feature>
<evidence type="ECO:0000313" key="8">
    <source>
        <dbReference type="EMBL" id="AUX23627.1"/>
    </source>
</evidence>
<dbReference type="GO" id="GO:0003676">
    <property type="term" value="F:nucleic acid binding"/>
    <property type="evidence" value="ECO:0007669"/>
    <property type="project" value="InterPro"/>
</dbReference>
<dbReference type="PROSITE" id="PS50994">
    <property type="entry name" value="INTEGRASE"/>
    <property type="match status" value="1"/>
</dbReference>
<reference evidence="4 11" key="1">
    <citation type="submission" date="2015-09" db="EMBL/GenBank/DDBJ databases">
        <title>Sorangium comparison.</title>
        <authorList>
            <person name="Zaburannyi N."/>
            <person name="Bunk B."/>
            <person name="Overmann J."/>
            <person name="Mueller R."/>
        </authorList>
    </citation>
    <scope>NUCLEOTIDE SEQUENCE [LARGE SCALE GENOMIC DNA]</scope>
    <source>
        <strain evidence="4 11">So ceGT47</strain>
    </source>
</reference>
<evidence type="ECO:0000313" key="6">
    <source>
        <dbReference type="EMBL" id="AUX22833.1"/>
    </source>
</evidence>
<evidence type="ECO:0000313" key="9">
    <source>
        <dbReference type="EMBL" id="AUX25842.1"/>
    </source>
</evidence>
<dbReference type="Proteomes" id="UP000295781">
    <property type="component" value="Chromosome"/>
</dbReference>
<evidence type="ECO:0000259" key="2">
    <source>
        <dbReference type="PROSITE" id="PS50994"/>
    </source>
</evidence>
<dbReference type="AlphaFoldDB" id="A0A4P2PYV9"/>
<dbReference type="InterPro" id="IPR047656">
    <property type="entry name" value="IS481-like_transpos"/>
</dbReference>
<dbReference type="InterPro" id="IPR036388">
    <property type="entry name" value="WH-like_DNA-bd_sf"/>
</dbReference>
<dbReference type="EMBL" id="CP012670">
    <property type="protein sequence ID" value="AUX23317.1"/>
    <property type="molecule type" value="Genomic_DNA"/>
</dbReference>
<organism evidence="4 11">
    <name type="scientific">Sorangium cellulosum</name>
    <name type="common">Polyangium cellulosum</name>
    <dbReference type="NCBI Taxonomy" id="56"/>
    <lineage>
        <taxon>Bacteria</taxon>
        <taxon>Pseudomonadati</taxon>
        <taxon>Myxococcota</taxon>
        <taxon>Polyangia</taxon>
        <taxon>Polyangiales</taxon>
        <taxon>Polyangiaceae</taxon>
        <taxon>Sorangium</taxon>
    </lineage>
</organism>
<evidence type="ECO:0000313" key="10">
    <source>
        <dbReference type="EMBL" id="AUX25863.1"/>
    </source>
</evidence>
<dbReference type="InterPro" id="IPR001584">
    <property type="entry name" value="Integrase_cat-core"/>
</dbReference>
<dbReference type="EMBL" id="CP012670">
    <property type="protein sequence ID" value="AUX23627.1"/>
    <property type="molecule type" value="Genomic_DNA"/>
</dbReference>
<dbReference type="EMBL" id="CP012670">
    <property type="protein sequence ID" value="AUX25863.1"/>
    <property type="molecule type" value="Genomic_DNA"/>
</dbReference>
<evidence type="ECO:0000313" key="5">
    <source>
        <dbReference type="EMBL" id="AUX22144.1"/>
    </source>
</evidence>
<dbReference type="RefSeq" id="WP_129346352.1">
    <property type="nucleotide sequence ID" value="NZ_CP012670.1"/>
</dbReference>
<sequence length="387" mass="43554">MPWKETCSVDERLQFIAQVNESDETFAELCRRFGISRKTGYKWVERYEQAGPRGLEERRPVAHTFPHATPAAIVNALVELRKERPTWGPKKLRARLESMGLEGLPATSTIGELLKKHGLIRPRRRRVVMPTSAMPSTLAPAEQPNDTWCADFKGHFALGDKTRCHPLTLTDQASRYLLKCEGVAKPDEASVRPHFERAFREFGLPNRIRSDNGPPFATQGIGGLSALSVSWIKLGVVPERIEPGKPQQNGRHERMHKTLKAEATSPPEATLAAQQRVFDRFRHEYNDQRPHEALGQRTPASRYTPSRRTMPSKPSSPEYPDTMAVRRVGDMGRLQFGGANTFVSKLIANEPVGLLPIADDVWELYYGPVLLAQVTLKNKELQLAKAR</sequence>
<accession>A0A4P2PYV9</accession>
<dbReference type="InterPro" id="IPR012337">
    <property type="entry name" value="RNaseH-like_sf"/>
</dbReference>
<dbReference type="EMBL" id="CP012670">
    <property type="protein sequence ID" value="AUX25842.1"/>
    <property type="molecule type" value="Genomic_DNA"/>
</dbReference>
<gene>
    <name evidence="4" type="primary">isftu1</name>
    <name evidence="3" type="ORF">SOCEGT47_014470</name>
    <name evidence="4" type="ORF">SOCEGT47_025960</name>
    <name evidence="5" type="ORF">SOCEGT47_026450</name>
    <name evidence="6" type="ORF">SOCEGT47_033460</name>
    <name evidence="7" type="ORF">SOCEGT47_038400</name>
    <name evidence="8" type="ORF">SOCEGT47_041550</name>
    <name evidence="9" type="ORF">SOCEGT47_063950</name>
    <name evidence="10" type="ORF">SOCEGT47_064160</name>
</gene>